<feature type="domain" description="Tr-type G" evidence="12">
    <location>
        <begin position="509"/>
        <end position="733"/>
    </location>
</feature>
<proteinExistence type="inferred from homology"/>
<dbReference type="Gene3D" id="1.10.8.10">
    <property type="entry name" value="DNA helicase RuvA subunit, C-terminal domain"/>
    <property type="match status" value="1"/>
</dbReference>
<dbReference type="GO" id="GO:0006412">
    <property type="term" value="P:translation"/>
    <property type="evidence" value="ECO:0007669"/>
    <property type="project" value="UniProtKB-KW"/>
</dbReference>
<evidence type="ECO:0000256" key="11">
    <source>
        <dbReference type="SAM" id="MobiDB-lite"/>
    </source>
</evidence>
<dbReference type="SUPFAM" id="SSF50465">
    <property type="entry name" value="EF-Tu/eEF-1alpha/eIF2-gamma C-terminal domain"/>
    <property type="match status" value="1"/>
</dbReference>
<dbReference type="SUPFAM" id="SSF50447">
    <property type="entry name" value="Translation proteins"/>
    <property type="match status" value="1"/>
</dbReference>
<keyword evidence="8" id="KW-0648">Protein biosynthesis</keyword>
<dbReference type="EnsemblMetazoa" id="XM_022802490">
    <property type="protein sequence ID" value="XP_022658225"/>
    <property type="gene ID" value="LOC111249107"/>
</dbReference>
<dbReference type="FunCoup" id="A0A7M7JZE0">
    <property type="interactions" value="1426"/>
</dbReference>
<keyword evidence="4" id="KW-0597">Phosphoprotein</keyword>
<reference evidence="13" key="1">
    <citation type="submission" date="2021-01" db="UniProtKB">
        <authorList>
            <consortium name="EnsemblMetazoa"/>
        </authorList>
    </citation>
    <scope>IDENTIFICATION</scope>
</reference>
<dbReference type="InterPro" id="IPR009001">
    <property type="entry name" value="Transl_elong_EF1A/Init_IF2_C"/>
</dbReference>
<evidence type="ECO:0000313" key="13">
    <source>
        <dbReference type="EnsemblMetazoa" id="XP_022658225"/>
    </source>
</evidence>
<dbReference type="Gene3D" id="2.40.30.10">
    <property type="entry name" value="Translation factors"/>
    <property type="match status" value="2"/>
</dbReference>
<dbReference type="GO" id="GO:0005737">
    <property type="term" value="C:cytoplasm"/>
    <property type="evidence" value="ECO:0007669"/>
    <property type="project" value="UniProtKB-SubCell"/>
</dbReference>
<dbReference type="InterPro" id="IPR054696">
    <property type="entry name" value="GTP-eEF1A_C"/>
</dbReference>
<dbReference type="GeneID" id="111249107"/>
<dbReference type="Pfam" id="PF08938">
    <property type="entry name" value="HBS1_N"/>
    <property type="match status" value="1"/>
</dbReference>
<evidence type="ECO:0000256" key="5">
    <source>
        <dbReference type="ARBA" id="ARBA00022741"/>
    </source>
</evidence>
<dbReference type="InterPro" id="IPR050100">
    <property type="entry name" value="TRAFAC_GTPase_members"/>
</dbReference>
<keyword evidence="5" id="KW-0547">Nucleotide-binding</keyword>
<dbReference type="InterPro" id="IPR000795">
    <property type="entry name" value="T_Tr_GTP-bd_dom"/>
</dbReference>
<dbReference type="CDD" id="cd16267">
    <property type="entry name" value="HBS1-like_II"/>
    <property type="match status" value="1"/>
</dbReference>
<dbReference type="Pfam" id="PF00009">
    <property type="entry name" value="GTP_EFTU"/>
    <property type="match status" value="1"/>
</dbReference>
<organism evidence="13 14">
    <name type="scientific">Varroa destructor</name>
    <name type="common">Honeybee mite</name>
    <dbReference type="NCBI Taxonomy" id="109461"/>
    <lineage>
        <taxon>Eukaryota</taxon>
        <taxon>Metazoa</taxon>
        <taxon>Ecdysozoa</taxon>
        <taxon>Arthropoda</taxon>
        <taxon>Chelicerata</taxon>
        <taxon>Arachnida</taxon>
        <taxon>Acari</taxon>
        <taxon>Parasitiformes</taxon>
        <taxon>Mesostigmata</taxon>
        <taxon>Gamasina</taxon>
        <taxon>Dermanyssoidea</taxon>
        <taxon>Varroidae</taxon>
        <taxon>Varroa</taxon>
    </lineage>
</organism>
<dbReference type="SUPFAM" id="SSF52540">
    <property type="entry name" value="P-loop containing nucleoside triphosphate hydrolases"/>
    <property type="match status" value="1"/>
</dbReference>
<evidence type="ECO:0000256" key="4">
    <source>
        <dbReference type="ARBA" id="ARBA00022553"/>
    </source>
</evidence>
<dbReference type="GO" id="GO:0006417">
    <property type="term" value="P:regulation of translation"/>
    <property type="evidence" value="ECO:0007669"/>
    <property type="project" value="UniProtKB-KW"/>
</dbReference>
<evidence type="ECO:0000256" key="2">
    <source>
        <dbReference type="ARBA" id="ARBA00007249"/>
    </source>
</evidence>
<dbReference type="CTD" id="117365"/>
<dbReference type="FunFam" id="2.40.30.10:FF:000020">
    <property type="entry name" value="Translation elongation factor EF-1"/>
    <property type="match status" value="1"/>
</dbReference>
<dbReference type="AlphaFoldDB" id="A0A7M7JZE0"/>
<dbReference type="InterPro" id="IPR009000">
    <property type="entry name" value="Transl_B-barrel_sf"/>
</dbReference>
<dbReference type="FunFam" id="3.40.50.300:FF:000204">
    <property type="entry name" value="Translation elongation factor Tu"/>
    <property type="match status" value="1"/>
</dbReference>
<keyword evidence="7" id="KW-0810">Translation regulation</keyword>
<comment type="similarity">
    <text evidence="2">Belongs to the TRAFAC class translation factor GTPase superfamily. Classic translation factor GTPase family. EF-Tu/EF-1A subfamily.</text>
</comment>
<comment type="subcellular location">
    <subcellularLocation>
        <location evidence="1">Cytoplasm</location>
    </subcellularLocation>
</comment>
<comment type="catalytic activity">
    <reaction evidence="10">
        <text>GTP + H2O = GDP + phosphate + H(+)</text>
        <dbReference type="Rhea" id="RHEA:19669"/>
        <dbReference type="ChEBI" id="CHEBI:15377"/>
        <dbReference type="ChEBI" id="CHEBI:15378"/>
        <dbReference type="ChEBI" id="CHEBI:37565"/>
        <dbReference type="ChEBI" id="CHEBI:43474"/>
        <dbReference type="ChEBI" id="CHEBI:58189"/>
    </reaction>
    <physiologicalReaction direction="left-to-right" evidence="10">
        <dbReference type="Rhea" id="RHEA:19670"/>
    </physiologicalReaction>
</comment>
<dbReference type="PANTHER" id="PTHR23115">
    <property type="entry name" value="TRANSLATION FACTOR"/>
    <property type="match status" value="1"/>
</dbReference>
<dbReference type="CDD" id="cd01883">
    <property type="entry name" value="EF1_alpha"/>
    <property type="match status" value="1"/>
</dbReference>
<keyword evidence="14" id="KW-1185">Reference proteome</keyword>
<name>A0A7M7JZE0_VARDE</name>
<dbReference type="CDD" id="cd04093">
    <property type="entry name" value="HBS1_C_III"/>
    <property type="match status" value="1"/>
</dbReference>
<keyword evidence="3" id="KW-0963">Cytoplasm</keyword>
<dbReference type="KEGG" id="vde:111249107"/>
<evidence type="ECO:0000256" key="1">
    <source>
        <dbReference type="ARBA" id="ARBA00004496"/>
    </source>
</evidence>
<feature type="region of interest" description="Disordered" evidence="11">
    <location>
        <begin position="59"/>
        <end position="79"/>
    </location>
</feature>
<sequence>MTKICRFLPSPTLFITEIDDYSSDDYGTSFENGCVTPETESLYTYSRERLQSVSKIWEPHNPPVKEEDEDEMATHPHDDDVIDTSQVTEADREKFFDCLDKMRSVVGDSEPENVLCQAAKSQNFDPERALDIIFSRRSGRDKPDVPAAIHGAFKAGVAEAVSNPNSQNNQFQSEFNIDALLGSASVTTQGMDIDSLLSGKLPSIAFPALPDTVTDFSHNSGPLHGSPGNLADSLGTLMDSSLTLDDLLGTSIEPRKGLDLKQILAGNTSNQTKEQAGLNQTLATRESNNPMIVPIRTSTTDINELSLSGKVTDALDELLQASAEQQSIERNRLAPSQETSEMSRVLLKLQRRNEGALGTTIRWYKGLYLRQKETFAFEEPSPDDLVKNTVQRNGETFCGVKKLFFPETKPLKQHRAPLISVPPVEVPMRVTFSGKNFKELSSKASKFQPGKEAARELNELKIEQEINNAPKKLPPDTPKVTSSPKPARHLKVDTKIIQEQYDKERSARKPLLNLVVIGHVDAGKSTLMGHLLYLTGNVSKKTMDKYEHESKKFGKASFAFAWVLDETPEERSRGITMDIAHARLETGHRIVNILDAPGHKEFIPNMITGAAQADAGILVVNATRGEFETGFESGGQTREHTMLIRSLGVSQLAVVVNKLETCAWSENRFNEIASALRPFFKQTGFGEQSVSYVPCSGLTGDNLHERSKNSLLTAWYKGPCLLEVIDHMRPPARAVTRPLRMCVTDVFKGVQSGVCVAGRIESGSVAQGDKLSVMPAQENCIVKALAIDELSQQRVFAGDNVVVTLDKCDPANIVSGSVLCDLSNLIRVVTKFEAKVVIFNVDVPIIKGFPVILHFQATSEQAHFGRLIKELNRGTGEVIREKPRYLGKNSTGVVIIKVARPVCLELYQDSKELGRITLRQRGQTIAAGIVTALL</sequence>
<dbReference type="InterPro" id="IPR037189">
    <property type="entry name" value="HBS1-like_N_sf"/>
</dbReference>
<accession>A0A7M7JZE0</accession>
<dbReference type="RefSeq" id="XP_022658225.1">
    <property type="nucleotide sequence ID" value="XM_022802490.1"/>
</dbReference>
<evidence type="ECO:0000256" key="6">
    <source>
        <dbReference type="ARBA" id="ARBA00022801"/>
    </source>
</evidence>
<dbReference type="GO" id="GO:0005525">
    <property type="term" value="F:GTP binding"/>
    <property type="evidence" value="ECO:0007669"/>
    <property type="project" value="UniProtKB-KW"/>
</dbReference>
<evidence type="ECO:0000256" key="9">
    <source>
        <dbReference type="ARBA" id="ARBA00023134"/>
    </source>
</evidence>
<dbReference type="Pfam" id="PF22594">
    <property type="entry name" value="GTP-eEF1A_C"/>
    <property type="match status" value="1"/>
</dbReference>
<keyword evidence="9" id="KW-0342">GTP-binding</keyword>
<protein>
    <recommendedName>
        <fullName evidence="12">Tr-type G domain-containing protein</fullName>
    </recommendedName>
</protein>
<evidence type="ECO:0000256" key="10">
    <source>
        <dbReference type="ARBA" id="ARBA00049117"/>
    </source>
</evidence>
<evidence type="ECO:0000256" key="7">
    <source>
        <dbReference type="ARBA" id="ARBA00022845"/>
    </source>
</evidence>
<dbReference type="Gene3D" id="3.40.50.300">
    <property type="entry name" value="P-loop containing nucleotide triphosphate hydrolases"/>
    <property type="match status" value="1"/>
</dbReference>
<keyword evidence="6" id="KW-0378">Hydrolase</keyword>
<evidence type="ECO:0000259" key="12">
    <source>
        <dbReference type="PROSITE" id="PS51722"/>
    </source>
</evidence>
<dbReference type="PROSITE" id="PS51722">
    <property type="entry name" value="G_TR_2"/>
    <property type="match status" value="1"/>
</dbReference>
<evidence type="ECO:0000256" key="8">
    <source>
        <dbReference type="ARBA" id="ARBA00022917"/>
    </source>
</evidence>
<dbReference type="GO" id="GO:0003924">
    <property type="term" value="F:GTPase activity"/>
    <property type="evidence" value="ECO:0007669"/>
    <property type="project" value="InterPro"/>
</dbReference>
<dbReference type="Proteomes" id="UP000594260">
    <property type="component" value="Unplaced"/>
</dbReference>
<dbReference type="InterPro" id="IPR027417">
    <property type="entry name" value="P-loop_NTPase"/>
</dbReference>
<evidence type="ECO:0000313" key="14">
    <source>
        <dbReference type="Proteomes" id="UP000594260"/>
    </source>
</evidence>
<dbReference type="InParanoid" id="A0A7M7JZE0"/>
<evidence type="ECO:0000256" key="3">
    <source>
        <dbReference type="ARBA" id="ARBA00022490"/>
    </source>
</evidence>
<dbReference type="OrthoDB" id="342024at2759"/>
<dbReference type="SUPFAM" id="SSF109732">
    <property type="entry name" value="HBS1-like domain"/>
    <property type="match status" value="1"/>
</dbReference>
<dbReference type="InterPro" id="IPR015033">
    <property type="entry name" value="HBS1-like_N"/>
</dbReference>
<dbReference type="PRINTS" id="PR00315">
    <property type="entry name" value="ELONGATNFCT"/>
</dbReference>
<dbReference type="FunFam" id="2.40.30.10:FF:000070">
    <property type="entry name" value="Translation elongation factor EF-1 subunit"/>
    <property type="match status" value="1"/>
</dbReference>